<dbReference type="PIRSF" id="PIRSF002854">
    <property type="entry name" value="MetQ"/>
    <property type="match status" value="1"/>
</dbReference>
<keyword evidence="2 8" id="KW-0732">Signal</keyword>
<dbReference type="EMBL" id="ACKZ01000020">
    <property type="protein sequence ID" value="EEW37018.1"/>
    <property type="molecule type" value="Genomic_DNA"/>
</dbReference>
<comment type="caution">
    <text evidence="9">The sequence shown here is derived from an EMBL/GenBank/DDBJ whole genome shotgun (WGS) entry which is preliminary data.</text>
</comment>
<evidence type="ECO:0000313" key="9">
    <source>
        <dbReference type="EMBL" id="EEW37018.1"/>
    </source>
</evidence>
<evidence type="ECO:0000256" key="5">
    <source>
        <dbReference type="ARBA" id="ARBA00023288"/>
    </source>
</evidence>
<dbReference type="RefSeq" id="WP_005607512.1">
    <property type="nucleotide sequence ID" value="NZ_CP102283.1"/>
</dbReference>
<comment type="similarity">
    <text evidence="6">Belongs to the nlpA lipoprotein family.</text>
</comment>
<evidence type="ECO:0000313" key="10">
    <source>
        <dbReference type="Proteomes" id="UP000005926"/>
    </source>
</evidence>
<keyword evidence="5 6" id="KW-0449">Lipoprotein</keyword>
<dbReference type="SUPFAM" id="SSF53850">
    <property type="entry name" value="Periplasmic binding protein-like II"/>
    <property type="match status" value="1"/>
</dbReference>
<dbReference type="Pfam" id="PF03180">
    <property type="entry name" value="Lipoprotein_9"/>
    <property type="match status" value="1"/>
</dbReference>
<dbReference type="GO" id="GO:0016020">
    <property type="term" value="C:membrane"/>
    <property type="evidence" value="ECO:0007669"/>
    <property type="project" value="UniProtKB-SubCell"/>
</dbReference>
<gene>
    <name evidence="9" type="primary">metQ3</name>
    <name evidence="9" type="ORF">HMPREF0444_1236</name>
</gene>
<comment type="subcellular location">
    <subcellularLocation>
        <location evidence="1">Membrane</location>
        <topology evidence="1">Lipid-anchor</topology>
    </subcellularLocation>
</comment>
<evidence type="ECO:0000256" key="2">
    <source>
        <dbReference type="ARBA" id="ARBA00022729"/>
    </source>
</evidence>
<evidence type="ECO:0000256" key="3">
    <source>
        <dbReference type="ARBA" id="ARBA00023136"/>
    </source>
</evidence>
<proteinExistence type="inferred from homology"/>
<sequence>MNIKKLFVAAAAALTLAACGAAQSSNSGSNASTEAKKEVKQVKLGVNAGNHDVWDDVIARLKEKEGIEVELVEFTDYVQPNQALENGNVDLNSFQTIIYLENFNKEQGTHIKPIGYTVIAPMGIYSKKIKDVSELKDGDTIAIPEDTSNNSRALRLLHAAGVIKLKDPNNTLATKDDIVENPKNIQIKELPAGQTARALDDVAASLINNGFAVEAGFQPTKDSIFIEQITDSSQPYYNVIAVKEGNENNAVYKKIVEYYQSPETAKKIEEVSKGANVPVWEKAKLNN</sequence>
<dbReference type="PROSITE" id="PS51257">
    <property type="entry name" value="PROKAR_LIPOPROTEIN"/>
    <property type="match status" value="1"/>
</dbReference>
<dbReference type="Gene3D" id="3.40.190.10">
    <property type="entry name" value="Periplasmic binding protein-like II"/>
    <property type="match status" value="2"/>
</dbReference>
<evidence type="ECO:0000256" key="8">
    <source>
        <dbReference type="SAM" id="SignalP"/>
    </source>
</evidence>
<keyword evidence="4" id="KW-0564">Palmitate</keyword>
<dbReference type="STRING" id="638301.HMPREF0444_1236"/>
<organism evidence="9 10">
    <name type="scientific">Granulicatella adiacens ATCC 49175</name>
    <dbReference type="NCBI Taxonomy" id="638301"/>
    <lineage>
        <taxon>Bacteria</taxon>
        <taxon>Bacillati</taxon>
        <taxon>Bacillota</taxon>
        <taxon>Bacilli</taxon>
        <taxon>Lactobacillales</taxon>
        <taxon>Carnobacteriaceae</taxon>
        <taxon>Granulicatella</taxon>
    </lineage>
</organism>
<dbReference type="PANTHER" id="PTHR30429:SF3">
    <property type="entry name" value="LIPOPROTEIN"/>
    <property type="match status" value="1"/>
</dbReference>
<feature type="lipid moiety-binding region" description="S-diacylglycerol cysteine" evidence="7">
    <location>
        <position position="19"/>
    </location>
</feature>
<name>C8NH41_9LACT</name>
<evidence type="ECO:0000256" key="7">
    <source>
        <dbReference type="PIRSR" id="PIRSR002854-1"/>
    </source>
</evidence>
<accession>C8NH41</accession>
<feature type="chain" id="PRO_5039382066" description="Lipoprotein" evidence="8">
    <location>
        <begin position="25"/>
        <end position="287"/>
    </location>
</feature>
<protein>
    <recommendedName>
        <fullName evidence="6">Lipoprotein</fullName>
    </recommendedName>
</protein>
<dbReference type="HOGENOM" id="CLU_067080_1_0_9"/>
<feature type="signal peptide" evidence="8">
    <location>
        <begin position="1"/>
        <end position="24"/>
    </location>
</feature>
<dbReference type="Proteomes" id="UP000005926">
    <property type="component" value="Unassembled WGS sequence"/>
</dbReference>
<dbReference type="eggNOG" id="COG1464">
    <property type="taxonomic scope" value="Bacteria"/>
</dbReference>
<evidence type="ECO:0000256" key="1">
    <source>
        <dbReference type="ARBA" id="ARBA00004635"/>
    </source>
</evidence>
<dbReference type="GeneID" id="78411987"/>
<evidence type="ECO:0000256" key="6">
    <source>
        <dbReference type="PIRNR" id="PIRNR002854"/>
    </source>
</evidence>
<dbReference type="PANTHER" id="PTHR30429">
    <property type="entry name" value="D-METHIONINE-BINDING LIPOPROTEIN METQ"/>
    <property type="match status" value="1"/>
</dbReference>
<keyword evidence="3" id="KW-0472">Membrane</keyword>
<evidence type="ECO:0000256" key="4">
    <source>
        <dbReference type="ARBA" id="ARBA00023139"/>
    </source>
</evidence>
<dbReference type="AlphaFoldDB" id="C8NH41"/>
<keyword evidence="10" id="KW-1185">Reference proteome</keyword>
<reference evidence="9 10" key="1">
    <citation type="submission" date="2009-08" db="EMBL/GenBank/DDBJ databases">
        <authorList>
            <person name="Muzny D."/>
            <person name="Qin X."/>
            <person name="Deng J."/>
            <person name="Jiang H."/>
            <person name="Liu Y."/>
            <person name="Qu J."/>
            <person name="Song X.-Z."/>
            <person name="Zhang L."/>
            <person name="Thornton R."/>
            <person name="Coyle M."/>
            <person name="Francisco L."/>
            <person name="Jackson L."/>
            <person name="Javaid M."/>
            <person name="Korchina V."/>
            <person name="Kovar C."/>
            <person name="Mata R."/>
            <person name="Mathew T."/>
            <person name="Ngo R."/>
            <person name="Nguyen L."/>
            <person name="Nguyen N."/>
            <person name="Okwuonu G."/>
            <person name="Ongeri F."/>
            <person name="Pham C."/>
            <person name="Simmons D."/>
            <person name="Wilczek-Boney K."/>
            <person name="Hale W."/>
            <person name="Jakkamsetti A."/>
            <person name="Pham P."/>
            <person name="Ruth R."/>
            <person name="San Lucas F."/>
            <person name="Warren J."/>
            <person name="Zhang J."/>
            <person name="Zhao Z."/>
            <person name="Zhou C."/>
            <person name="Zhu D."/>
            <person name="Lee S."/>
            <person name="Bess C."/>
            <person name="Blankenburg K."/>
            <person name="Forbes L."/>
            <person name="Fu Q."/>
            <person name="Gubbala S."/>
            <person name="Hirani K."/>
            <person name="Jayaseelan J.C."/>
            <person name="Lara F."/>
            <person name="Munidasa M."/>
            <person name="Palculict T."/>
            <person name="Patil S."/>
            <person name="Pu L.-L."/>
            <person name="Saada N."/>
            <person name="Tang L."/>
            <person name="Weissenberger G."/>
            <person name="Zhu Y."/>
            <person name="Hemphill L."/>
            <person name="Shang Y."/>
            <person name="Youmans B."/>
            <person name="Ayvaz T."/>
            <person name="Ross M."/>
            <person name="Santibanez J."/>
            <person name="Aqrawi P."/>
            <person name="Gross S."/>
            <person name="Joshi V."/>
            <person name="Fowler G."/>
            <person name="Nazareth L."/>
            <person name="Reid J."/>
            <person name="Worley K."/>
            <person name="Petrosino J."/>
            <person name="Highlander S."/>
            <person name="Gibbs R."/>
        </authorList>
    </citation>
    <scope>NUCLEOTIDE SEQUENCE [LARGE SCALE GENOMIC DNA]</scope>
    <source>
        <strain evidence="9 10">ATCC 49175</strain>
    </source>
</reference>
<dbReference type="InterPro" id="IPR004872">
    <property type="entry name" value="Lipoprotein_NlpA"/>
</dbReference>